<proteinExistence type="predicted"/>
<dbReference type="PANTHER" id="PTHR10827">
    <property type="entry name" value="RETICULOCALBIN"/>
    <property type="match status" value="1"/>
</dbReference>
<dbReference type="PANTHER" id="PTHR10827:SF85">
    <property type="entry name" value="CALCIUM-BINDING PROTEIN"/>
    <property type="match status" value="1"/>
</dbReference>
<protein>
    <submittedName>
        <fullName evidence="2">Transaldolase/EF-hand domain-containing protein</fullName>
    </submittedName>
</protein>
<dbReference type="InterPro" id="IPR011992">
    <property type="entry name" value="EF-hand-dom_pair"/>
</dbReference>
<dbReference type="EMBL" id="CP036267">
    <property type="protein sequence ID" value="QDT33749.1"/>
    <property type="molecule type" value="Genomic_DNA"/>
</dbReference>
<organism evidence="2 3">
    <name type="scientific">Thalassoglobus polymorphus</name>
    <dbReference type="NCBI Taxonomy" id="2527994"/>
    <lineage>
        <taxon>Bacteria</taxon>
        <taxon>Pseudomonadati</taxon>
        <taxon>Planctomycetota</taxon>
        <taxon>Planctomycetia</taxon>
        <taxon>Planctomycetales</taxon>
        <taxon>Planctomycetaceae</taxon>
        <taxon>Thalassoglobus</taxon>
    </lineage>
</organism>
<dbReference type="Pfam" id="PF13202">
    <property type="entry name" value="EF-hand_5"/>
    <property type="match status" value="3"/>
</dbReference>
<dbReference type="InterPro" id="IPR018247">
    <property type="entry name" value="EF_Hand_1_Ca_BS"/>
</dbReference>
<dbReference type="KEGG" id="tpol:Mal48_30040"/>
<feature type="domain" description="EF-hand" evidence="1">
    <location>
        <begin position="358"/>
        <end position="384"/>
    </location>
</feature>
<dbReference type="PROSITE" id="PS50222">
    <property type="entry name" value="EF_HAND_2"/>
    <property type="match status" value="3"/>
</dbReference>
<dbReference type="AlphaFoldDB" id="A0A517QQ33"/>
<dbReference type="PROSITE" id="PS00018">
    <property type="entry name" value="EF_HAND_1"/>
    <property type="match status" value="2"/>
</dbReference>
<dbReference type="RefSeq" id="WP_145200561.1">
    <property type="nucleotide sequence ID" value="NZ_CP036267.1"/>
</dbReference>
<evidence type="ECO:0000259" key="1">
    <source>
        <dbReference type="PROSITE" id="PS50222"/>
    </source>
</evidence>
<dbReference type="Gene3D" id="1.10.238.10">
    <property type="entry name" value="EF-hand"/>
    <property type="match status" value="3"/>
</dbReference>
<dbReference type="InterPro" id="IPR002048">
    <property type="entry name" value="EF_hand_dom"/>
</dbReference>
<feature type="domain" description="EF-hand" evidence="1">
    <location>
        <begin position="60"/>
        <end position="95"/>
    </location>
</feature>
<dbReference type="GO" id="GO:0005509">
    <property type="term" value="F:calcium ion binding"/>
    <property type="evidence" value="ECO:0007669"/>
    <property type="project" value="InterPro"/>
</dbReference>
<keyword evidence="3" id="KW-1185">Reference proteome</keyword>
<dbReference type="Proteomes" id="UP000315724">
    <property type="component" value="Chromosome"/>
</dbReference>
<gene>
    <name evidence="2" type="ORF">Mal48_30040</name>
</gene>
<accession>A0A517QQ33</accession>
<name>A0A517QQ33_9PLAN</name>
<dbReference type="OrthoDB" id="260830at2"/>
<feature type="domain" description="EF-hand" evidence="1">
    <location>
        <begin position="141"/>
        <end position="176"/>
    </location>
</feature>
<evidence type="ECO:0000313" key="3">
    <source>
        <dbReference type="Proteomes" id="UP000315724"/>
    </source>
</evidence>
<reference evidence="2 3" key="1">
    <citation type="submission" date="2019-02" db="EMBL/GenBank/DDBJ databases">
        <title>Deep-cultivation of Planctomycetes and their phenomic and genomic characterization uncovers novel biology.</title>
        <authorList>
            <person name="Wiegand S."/>
            <person name="Jogler M."/>
            <person name="Boedeker C."/>
            <person name="Pinto D."/>
            <person name="Vollmers J."/>
            <person name="Rivas-Marin E."/>
            <person name="Kohn T."/>
            <person name="Peeters S.H."/>
            <person name="Heuer A."/>
            <person name="Rast P."/>
            <person name="Oberbeckmann S."/>
            <person name="Bunk B."/>
            <person name="Jeske O."/>
            <person name="Meyerdierks A."/>
            <person name="Storesund J.E."/>
            <person name="Kallscheuer N."/>
            <person name="Luecker S."/>
            <person name="Lage O.M."/>
            <person name="Pohl T."/>
            <person name="Merkel B.J."/>
            <person name="Hornburger P."/>
            <person name="Mueller R.-W."/>
            <person name="Bruemmer F."/>
            <person name="Labrenz M."/>
            <person name="Spormann A.M."/>
            <person name="Op den Camp H."/>
            <person name="Overmann J."/>
            <person name="Amann R."/>
            <person name="Jetten M.S.M."/>
            <person name="Mascher T."/>
            <person name="Medema M.H."/>
            <person name="Devos D.P."/>
            <person name="Kaster A.-K."/>
            <person name="Ovreas L."/>
            <person name="Rohde M."/>
            <person name="Galperin M.Y."/>
            <person name="Jogler C."/>
        </authorList>
    </citation>
    <scope>NUCLEOTIDE SEQUENCE [LARGE SCALE GENOMIC DNA]</scope>
    <source>
        <strain evidence="2 3">Mal48</strain>
    </source>
</reference>
<evidence type="ECO:0000313" key="2">
    <source>
        <dbReference type="EMBL" id="QDT33749.1"/>
    </source>
</evidence>
<sequence length="534" mass="60783">MPQFHLYRLVLLVVSVGLTNLPAELFGQKSDPSRLLFLGPNRPVILEMEFVAGRFSIDEMRSQYAKEVFKQLDKDSNGTLSPEEAEQIPTEGRLRVGVERLGEAWTSIDVSPADQQVTLAELTAHIQKALGPPLSIERAPPKLAATVRLYEDLDLNKDGKVSAEEVEQGLKVLQAFDFDDDETLSVAELQPFPISVVQAQQQEQAKEEPVPLFFIRDDAEIELAISGLFDHYSTEEAVSAKILSGLKERDFSRFDLNDDRAWDKDDWELYLKRSRPDFVMKVSLSPPSVEVVKGEYTGRNRPTIDIGGMPVEWRATSKVYQQFDSTRLFLTRFIMSDVDKNKYLDPMEFNGLQADVPFEAVDLDGNQQVTREEIKFFFTMDGLAAQSRLILLLSNETKTLFEILDTNLDRRLNPREFLAGPERLLEYDLNGDQALLPDELMSEFRVTFTQPQLFEIDPARAQTNMMNQRQGRTNEQVSGPVWFSRMDDNLDGEISWREFLGPREMFDTLDTNSDHFIDQSEAEAAEALRTDSGN</sequence>
<dbReference type="SMART" id="SM00054">
    <property type="entry name" value="EFh"/>
    <property type="match status" value="5"/>
</dbReference>
<dbReference type="SUPFAM" id="SSF47473">
    <property type="entry name" value="EF-hand"/>
    <property type="match status" value="3"/>
</dbReference>